<sequence length="136" mass="13848">MCLSVGFAVVTWASDFSHNKLRGGAASQWCLGFAISFAGSCWVAISLIGSDSRWSATLGGLCGGRVGLTISPIGSGSRWSVTRGGLCGGRVGLAISPIGSGGLGVIWWALLGLTWVVGGCCGLWVVGLPWSVMGWG</sequence>
<reference evidence="2" key="1">
    <citation type="submission" date="2018-02" db="EMBL/GenBank/DDBJ databases">
        <authorList>
            <person name="Cohen D.B."/>
            <person name="Kent A.D."/>
        </authorList>
    </citation>
    <scope>NUCLEOTIDE SEQUENCE</scope>
</reference>
<keyword evidence="1" id="KW-0812">Transmembrane</keyword>
<accession>A0A2N9H2T4</accession>
<keyword evidence="1" id="KW-1133">Transmembrane helix</keyword>
<proteinExistence type="predicted"/>
<dbReference type="AlphaFoldDB" id="A0A2N9H2T4"/>
<feature type="transmembrane region" description="Helical" evidence="1">
    <location>
        <begin position="29"/>
        <end position="48"/>
    </location>
</feature>
<keyword evidence="1" id="KW-0472">Membrane</keyword>
<organism evidence="2">
    <name type="scientific">Fagus sylvatica</name>
    <name type="common">Beechnut</name>
    <dbReference type="NCBI Taxonomy" id="28930"/>
    <lineage>
        <taxon>Eukaryota</taxon>
        <taxon>Viridiplantae</taxon>
        <taxon>Streptophyta</taxon>
        <taxon>Embryophyta</taxon>
        <taxon>Tracheophyta</taxon>
        <taxon>Spermatophyta</taxon>
        <taxon>Magnoliopsida</taxon>
        <taxon>eudicotyledons</taxon>
        <taxon>Gunneridae</taxon>
        <taxon>Pentapetalae</taxon>
        <taxon>rosids</taxon>
        <taxon>fabids</taxon>
        <taxon>Fagales</taxon>
        <taxon>Fagaceae</taxon>
        <taxon>Fagus</taxon>
    </lineage>
</organism>
<protein>
    <submittedName>
        <fullName evidence="2">Uncharacterized protein</fullName>
    </submittedName>
</protein>
<evidence type="ECO:0000256" key="1">
    <source>
        <dbReference type="SAM" id="Phobius"/>
    </source>
</evidence>
<feature type="transmembrane region" description="Helical" evidence="1">
    <location>
        <begin position="105"/>
        <end position="126"/>
    </location>
</feature>
<dbReference type="EMBL" id="OIVN01002746">
    <property type="protein sequence ID" value="SPD06093.1"/>
    <property type="molecule type" value="Genomic_DNA"/>
</dbReference>
<name>A0A2N9H2T4_FAGSY</name>
<evidence type="ECO:0000313" key="2">
    <source>
        <dbReference type="EMBL" id="SPD06093.1"/>
    </source>
</evidence>
<gene>
    <name evidence="2" type="ORF">FSB_LOCUS33975</name>
</gene>